<evidence type="ECO:0000259" key="12">
    <source>
        <dbReference type="PROSITE" id="PS50113"/>
    </source>
</evidence>
<dbReference type="SMART" id="SM00086">
    <property type="entry name" value="PAC"/>
    <property type="match status" value="8"/>
</dbReference>
<evidence type="ECO:0000259" key="9">
    <source>
        <dbReference type="PROSITE" id="PS50109"/>
    </source>
</evidence>
<feature type="region of interest" description="Disordered" evidence="8">
    <location>
        <begin position="1744"/>
        <end position="1765"/>
    </location>
</feature>
<dbReference type="InterPro" id="IPR004358">
    <property type="entry name" value="Sig_transdc_His_kin-like_C"/>
</dbReference>
<dbReference type="EC" id="2.7.13.3" evidence="2"/>
<feature type="domain" description="PAC" evidence="12">
    <location>
        <begin position="1161"/>
        <end position="1213"/>
    </location>
</feature>
<dbReference type="Pfam" id="PF08448">
    <property type="entry name" value="PAS_4"/>
    <property type="match status" value="3"/>
</dbReference>
<dbReference type="InterPro" id="IPR003594">
    <property type="entry name" value="HATPase_dom"/>
</dbReference>
<dbReference type="PROSITE" id="PS50113">
    <property type="entry name" value="PAC"/>
    <property type="match status" value="7"/>
</dbReference>
<dbReference type="Pfam" id="PF13426">
    <property type="entry name" value="PAS_9"/>
    <property type="match status" value="1"/>
</dbReference>
<feature type="domain" description="PAC" evidence="12">
    <location>
        <begin position="387"/>
        <end position="439"/>
    </location>
</feature>
<dbReference type="Proteomes" id="UP000697995">
    <property type="component" value="Unassembled WGS sequence"/>
</dbReference>
<evidence type="ECO:0000256" key="4">
    <source>
        <dbReference type="ARBA" id="ARBA00022679"/>
    </source>
</evidence>
<evidence type="ECO:0000256" key="5">
    <source>
        <dbReference type="ARBA" id="ARBA00022777"/>
    </source>
</evidence>
<comment type="caution">
    <text evidence="13">The sequence shown here is derived from an EMBL/GenBank/DDBJ whole genome shotgun (WGS) entry which is preliminary data.</text>
</comment>
<evidence type="ECO:0000256" key="3">
    <source>
        <dbReference type="ARBA" id="ARBA00022553"/>
    </source>
</evidence>
<dbReference type="Gene3D" id="3.40.50.2300">
    <property type="match status" value="1"/>
</dbReference>
<feature type="domain" description="Histidine kinase" evidence="9">
    <location>
        <begin position="1392"/>
        <end position="1613"/>
    </location>
</feature>
<evidence type="ECO:0000259" key="11">
    <source>
        <dbReference type="PROSITE" id="PS50112"/>
    </source>
</evidence>
<dbReference type="SUPFAM" id="SSF55874">
    <property type="entry name" value="ATPase domain of HSP90 chaperone/DNA topoisomerase II/histidine kinase"/>
    <property type="match status" value="1"/>
</dbReference>
<dbReference type="Pfam" id="PF08447">
    <property type="entry name" value="PAS_3"/>
    <property type="match status" value="4"/>
</dbReference>
<dbReference type="Gene3D" id="3.30.565.10">
    <property type="entry name" value="Histidine kinase-like ATPase, C-terminal domain"/>
    <property type="match status" value="1"/>
</dbReference>
<dbReference type="SMART" id="SM00387">
    <property type="entry name" value="HATPase_c"/>
    <property type="match status" value="1"/>
</dbReference>
<feature type="domain" description="PAC" evidence="12">
    <location>
        <begin position="1288"/>
        <end position="1340"/>
    </location>
</feature>
<dbReference type="InterPro" id="IPR036097">
    <property type="entry name" value="HisK_dim/P_sf"/>
</dbReference>
<evidence type="ECO:0000256" key="6">
    <source>
        <dbReference type="PROSITE-ProRule" id="PRU00169"/>
    </source>
</evidence>
<dbReference type="PANTHER" id="PTHR43304">
    <property type="entry name" value="PHYTOCHROME-LIKE PROTEIN CPH1"/>
    <property type="match status" value="1"/>
</dbReference>
<feature type="domain" description="PAC" evidence="12">
    <location>
        <begin position="647"/>
        <end position="700"/>
    </location>
</feature>
<dbReference type="SUPFAM" id="SSF52172">
    <property type="entry name" value="CheY-like"/>
    <property type="match status" value="1"/>
</dbReference>
<feature type="domain" description="Response regulatory" evidence="10">
    <location>
        <begin position="1636"/>
        <end position="1745"/>
    </location>
</feature>
<evidence type="ECO:0000256" key="1">
    <source>
        <dbReference type="ARBA" id="ARBA00000085"/>
    </source>
</evidence>
<dbReference type="InterPro" id="IPR001789">
    <property type="entry name" value="Sig_transdc_resp-reg_receiver"/>
</dbReference>
<feature type="domain" description="PAC" evidence="12">
    <location>
        <begin position="907"/>
        <end position="959"/>
    </location>
</feature>
<evidence type="ECO:0000256" key="8">
    <source>
        <dbReference type="SAM" id="MobiDB-lite"/>
    </source>
</evidence>
<dbReference type="InterPro" id="IPR035965">
    <property type="entry name" value="PAS-like_dom_sf"/>
</dbReference>
<evidence type="ECO:0000313" key="14">
    <source>
        <dbReference type="Proteomes" id="UP000697995"/>
    </source>
</evidence>
<dbReference type="PANTHER" id="PTHR43304:SF1">
    <property type="entry name" value="PAC DOMAIN-CONTAINING PROTEIN"/>
    <property type="match status" value="1"/>
</dbReference>
<dbReference type="InterPro" id="IPR001610">
    <property type="entry name" value="PAC"/>
</dbReference>
<feature type="domain" description="PAS" evidence="11">
    <location>
        <begin position="1214"/>
        <end position="1285"/>
    </location>
</feature>
<dbReference type="InterPro" id="IPR005467">
    <property type="entry name" value="His_kinase_dom"/>
</dbReference>
<keyword evidence="5" id="KW-0418">Kinase</keyword>
<accession>A0ABS1D635</accession>
<dbReference type="InterPro" id="IPR013656">
    <property type="entry name" value="PAS_4"/>
</dbReference>
<feature type="domain" description="PAS" evidence="11">
    <location>
        <begin position="834"/>
        <end position="880"/>
    </location>
</feature>
<comment type="catalytic activity">
    <reaction evidence="1">
        <text>ATP + protein L-histidine = ADP + protein N-phospho-L-histidine.</text>
        <dbReference type="EC" id="2.7.13.3"/>
    </reaction>
</comment>
<dbReference type="InterPro" id="IPR000700">
    <property type="entry name" value="PAS-assoc_C"/>
</dbReference>
<dbReference type="InterPro" id="IPR013655">
    <property type="entry name" value="PAS_fold_3"/>
</dbReference>
<dbReference type="CDD" id="cd00082">
    <property type="entry name" value="HisKA"/>
    <property type="match status" value="1"/>
</dbReference>
<dbReference type="SMART" id="SM00091">
    <property type="entry name" value="PAS"/>
    <property type="match status" value="7"/>
</dbReference>
<keyword evidence="14" id="KW-1185">Reference proteome</keyword>
<keyword evidence="3 6" id="KW-0597">Phosphoprotein</keyword>
<protein>
    <recommendedName>
        <fullName evidence="2">histidine kinase</fullName>
        <ecNumber evidence="2">2.7.13.3</ecNumber>
    </recommendedName>
</protein>
<evidence type="ECO:0000256" key="7">
    <source>
        <dbReference type="SAM" id="Coils"/>
    </source>
</evidence>
<feature type="domain" description="PAC" evidence="12">
    <location>
        <begin position="516"/>
        <end position="568"/>
    </location>
</feature>
<dbReference type="NCBIfam" id="TIGR00229">
    <property type="entry name" value="sensory_box"/>
    <property type="match status" value="5"/>
</dbReference>
<feature type="domain" description="PAS" evidence="11">
    <location>
        <begin position="1088"/>
        <end position="1159"/>
    </location>
</feature>
<evidence type="ECO:0000256" key="2">
    <source>
        <dbReference type="ARBA" id="ARBA00012438"/>
    </source>
</evidence>
<sequence>MAVPLVLPGPAGPSRHALGLVLSRDRLLAALGDQRLPAEARALVLDRARRIVATRPDDAALVGGAPSAALAAALAAGTGLVRVPLAPGEPAMVVAHALAPASGYQVAIGLPPAVFNAPLHAALRTTALVGLGLLAASLGFGAMAAGSLARALRRLGEPGPAPAPPALRELGELADSLARQAAERERAVAELRALFDGSPVGLIRGDAGGRVVDANDAFLRIVGMTRADLAAGRVRWDDLTPPEWIGRDEAAIAEAVRGGACAPYQKEYLRPDGSRVPVLLFFALLDRAQGAIAAFVIDLSDWAATEAALARLHEQMRLAIGAAGMFFWDWNLLTDTVEWSDGLEAACGLPPGGFGGSIAAFRALVHPEDLPRVEAALGRAVAGLAPYDIEFRMRRADGGLRWVAARGTVLRDGTGRPMRMIGIDFDVTDRRAAAAALEDSEASLRRVVAASGLATYDVTTGPAGTQARVSGAFRRLWGLAEDAAVDFAAVLARVHPQDRPGFEADHARLARQGGRFEAEFRVLLPEGGLRWLRSSGEGWPAAGDLPSRLAGVVMDITALKAAEAAAASGQARLAALIEALPVAVAVVEGPEGRFVLENAANRGSFSPAGRTLAEDAARAPRLDAEGRPIPLEDLPLARALWRGEVVRGLPLRRITGPDGPLRDLSVSAAPVRDAAGRVTGAVAAFLDLTEERAAARAEAEGAATLRALYESAAQMMGTVELRPDGDVLHLYDNPATCRFFAVPEGSTAGCGARALGAPETVVAAWRAHCEAAAAQDAPVAFEQAYPAPAAAAPPRLLAITVAPIGTGPEGWPRFSYLAEDVTQARDAAAALRRSEETLRDLVATLDLGAFMVRDFDGTIRRWSAGCEQLYGYGAAEAVGRISHALLRTEFPAGLAAVEAALRETGAWTGELRHRARDGSPVVVAASKALRPGTGGRPDAVLEVVHDLTAQRAAEAALRDALAELEAVYAAAPIGLCVLDRDLRFRRINERLAEINGLPAAAHLGRTVREVLPDLAPQAEPVLRGVLETGEPVIDLELTGETPARPGERRIWRESWFPLRDVAGAVTGVGVVAQEVTERHQAEAALAESEARFRGLAEAMPAIVFMADPEGTVTWLNAVAAEFTGLPPAELLGEGWTGAIHPEDREETVRAWVASVATGSGYEAEFRLRRHDGAWRWHLSRAAVERDAEGRVLRRIGAAVDIDDLRRAEAALAESEGRLRLALDAAELGTWSWDPATGAEDASARCRDLYGVQAGERFDRHRLLAALLPEDVPATRAALDRVLAAGADCDLEHRVADPHGGEPRWLRLRCRAFGPPGRLHGLRSVVADITAQKRAEAALREDRERLEARVAERTRALSLAAAELSAEMQRREQAQSALLQAQKLEALGQLTSGIAHDFNNVLAAVMGTLRLVERRAPGNEAVAGLVRNGLGAAERAAALIRQLLAFARREDLAPAPLDPAALLEGAEPLLRQALGAGIRLELVAEPEAWPVLGDPHRLEVALLNLAVNARDAMGGRGTLRIAAAKHAAGAERPPGLDPGADYVVLSVEDSGPGMPPEVLARAAEPFFTTKPRGQGTGLGLAMVQSLAHQSGGAMVLDSRPGEGTRVALWLPRTDARPEAAEPAPLAEAEAGLHGDARILVVDDDDAVRLVTAAQLRELGYEVLEANSAGTGLVQALAADPLDLVICDVRMPGEDGPSFAARLRAERPGLPVLFVTGYPDHPGLLGEAVLTKPFGPAQLGRMVLTRLGQQRPGTGRRPAGQGLRPDA</sequence>
<feature type="coiled-coil region" evidence="7">
    <location>
        <begin position="1328"/>
        <end position="1355"/>
    </location>
</feature>
<keyword evidence="4" id="KW-0808">Transferase</keyword>
<dbReference type="PROSITE" id="PS50109">
    <property type="entry name" value="HIS_KIN"/>
    <property type="match status" value="1"/>
</dbReference>
<proteinExistence type="predicted"/>
<dbReference type="Gene3D" id="1.10.287.130">
    <property type="match status" value="1"/>
</dbReference>
<dbReference type="InterPro" id="IPR011006">
    <property type="entry name" value="CheY-like_superfamily"/>
</dbReference>
<name>A0ABS1D635_9PROT</name>
<dbReference type="Gene3D" id="3.30.450.20">
    <property type="entry name" value="PAS domain"/>
    <property type="match status" value="8"/>
</dbReference>
<dbReference type="EMBL" id="NRSG01000359">
    <property type="protein sequence ID" value="MBK1661732.1"/>
    <property type="molecule type" value="Genomic_DNA"/>
</dbReference>
<evidence type="ECO:0000313" key="13">
    <source>
        <dbReference type="EMBL" id="MBK1661732.1"/>
    </source>
</evidence>
<dbReference type="Gene3D" id="2.10.70.100">
    <property type="match status" value="1"/>
</dbReference>
<dbReference type="Pfam" id="PF02518">
    <property type="entry name" value="HATPase_c"/>
    <property type="match status" value="1"/>
</dbReference>
<reference evidence="13 14" key="1">
    <citation type="journal article" date="2020" name="Microorganisms">
        <title>Osmotic Adaptation and Compatible Solute Biosynthesis of Phototrophic Bacteria as Revealed from Genome Analyses.</title>
        <authorList>
            <person name="Imhoff J.F."/>
            <person name="Rahn T."/>
            <person name="Kunzel S."/>
            <person name="Keller A."/>
            <person name="Neulinger S.C."/>
        </authorList>
    </citation>
    <scope>NUCLEOTIDE SEQUENCE [LARGE SCALE GENOMIC DNA]</scope>
    <source>
        <strain evidence="13 14">DSM 15382</strain>
    </source>
</reference>
<dbReference type="InterPro" id="IPR036890">
    <property type="entry name" value="HATPase_C_sf"/>
</dbReference>
<dbReference type="SUPFAM" id="SSF47384">
    <property type="entry name" value="Homodimeric domain of signal transducing histidine kinase"/>
    <property type="match status" value="1"/>
</dbReference>
<dbReference type="PROSITE" id="PS50110">
    <property type="entry name" value="RESPONSE_REGULATORY"/>
    <property type="match status" value="1"/>
</dbReference>
<dbReference type="Pfam" id="PF00072">
    <property type="entry name" value="Response_reg"/>
    <property type="match status" value="1"/>
</dbReference>
<feature type="domain" description="PAS" evidence="11">
    <location>
        <begin position="187"/>
        <end position="259"/>
    </location>
</feature>
<dbReference type="SMART" id="SM00448">
    <property type="entry name" value="REC"/>
    <property type="match status" value="1"/>
</dbReference>
<dbReference type="InterPro" id="IPR000014">
    <property type="entry name" value="PAS"/>
</dbReference>
<dbReference type="Pfam" id="PF00512">
    <property type="entry name" value="HisKA"/>
    <property type="match status" value="1"/>
</dbReference>
<dbReference type="InterPro" id="IPR052162">
    <property type="entry name" value="Sensor_kinase/Photoreceptor"/>
</dbReference>
<dbReference type="SUPFAM" id="SSF55785">
    <property type="entry name" value="PYP-like sensor domain (PAS domain)"/>
    <property type="match status" value="9"/>
</dbReference>
<feature type="modified residue" description="4-aspartylphosphate" evidence="6">
    <location>
        <position position="1686"/>
    </location>
</feature>
<keyword evidence="7" id="KW-0175">Coiled coil</keyword>
<dbReference type="InterPro" id="IPR003661">
    <property type="entry name" value="HisK_dim/P_dom"/>
</dbReference>
<dbReference type="CDD" id="cd00130">
    <property type="entry name" value="PAS"/>
    <property type="match status" value="7"/>
</dbReference>
<evidence type="ECO:0000259" key="10">
    <source>
        <dbReference type="PROSITE" id="PS50110"/>
    </source>
</evidence>
<feature type="domain" description="PAC" evidence="12">
    <location>
        <begin position="1033"/>
        <end position="1087"/>
    </location>
</feature>
<dbReference type="PRINTS" id="PR00344">
    <property type="entry name" value="BCTRLSENSOR"/>
</dbReference>
<gene>
    <name evidence="13" type="ORF">CKO45_26375</name>
</gene>
<organism evidence="13 14">
    <name type="scientific">Paracraurococcus ruber</name>
    <dbReference type="NCBI Taxonomy" id="77675"/>
    <lineage>
        <taxon>Bacteria</taxon>
        <taxon>Pseudomonadati</taxon>
        <taxon>Pseudomonadota</taxon>
        <taxon>Alphaproteobacteria</taxon>
        <taxon>Acetobacterales</taxon>
        <taxon>Roseomonadaceae</taxon>
        <taxon>Paracraurococcus</taxon>
    </lineage>
</organism>
<dbReference type="PROSITE" id="PS50112">
    <property type="entry name" value="PAS"/>
    <property type="match status" value="4"/>
</dbReference>
<dbReference type="SMART" id="SM00388">
    <property type="entry name" value="HisKA"/>
    <property type="match status" value="1"/>
</dbReference>